<evidence type="ECO:0000259" key="1">
    <source>
        <dbReference type="SMART" id="SM00642"/>
    </source>
</evidence>
<dbReference type="NCBIfam" id="TIGR02401">
    <property type="entry name" value="trehalose_TreY"/>
    <property type="match status" value="1"/>
</dbReference>
<dbReference type="SMART" id="SM00642">
    <property type="entry name" value="Aamy"/>
    <property type="match status" value="1"/>
</dbReference>
<name>A0ABW7K3C8_9NOCA</name>
<evidence type="ECO:0000313" key="5">
    <source>
        <dbReference type="Proteomes" id="UP001609219"/>
    </source>
</evidence>
<dbReference type="PANTHER" id="PTHR10357">
    <property type="entry name" value="ALPHA-AMYLASE FAMILY MEMBER"/>
    <property type="match status" value="1"/>
</dbReference>
<dbReference type="Pfam" id="PF00128">
    <property type="entry name" value="Alpha-amylase"/>
    <property type="match status" value="1"/>
</dbReference>
<organism evidence="2 5">
    <name type="scientific">Antrihabitans spumae</name>
    <dbReference type="NCBI Taxonomy" id="3373370"/>
    <lineage>
        <taxon>Bacteria</taxon>
        <taxon>Bacillati</taxon>
        <taxon>Actinomycetota</taxon>
        <taxon>Actinomycetes</taxon>
        <taxon>Mycobacteriales</taxon>
        <taxon>Nocardiaceae</taxon>
        <taxon>Antrihabitans</taxon>
    </lineage>
</organism>
<evidence type="ECO:0000313" key="4">
    <source>
        <dbReference type="Proteomes" id="UP001609176"/>
    </source>
</evidence>
<dbReference type="Proteomes" id="UP001609176">
    <property type="component" value="Unassembled WGS sequence"/>
</dbReference>
<dbReference type="Gene3D" id="3.20.20.80">
    <property type="entry name" value="Glycosidases"/>
    <property type="match status" value="1"/>
</dbReference>
<dbReference type="Proteomes" id="UP001609219">
    <property type="component" value="Unassembled WGS sequence"/>
</dbReference>
<dbReference type="RefSeq" id="WP_395123552.1">
    <property type="nucleotide sequence ID" value="NZ_JBIMSN010000042.1"/>
</dbReference>
<evidence type="ECO:0000313" key="3">
    <source>
        <dbReference type="EMBL" id="MFH5241053.1"/>
    </source>
</evidence>
<dbReference type="Gene3D" id="1.10.10.470">
    <property type="entry name" value="Maltooligosyl trehalose synthase, domain 4"/>
    <property type="match status" value="1"/>
</dbReference>
<keyword evidence="5" id="KW-1185">Reference proteome</keyword>
<feature type="domain" description="Glycosyl hydrolase family 13 catalytic" evidence="1">
    <location>
        <begin position="7"/>
        <end position="380"/>
    </location>
</feature>
<gene>
    <name evidence="2" type="primary">treY</name>
    <name evidence="3" type="ORF">ACHIPV_04030</name>
    <name evidence="2" type="ORF">ACHIRB_10255</name>
</gene>
<dbReference type="InterPro" id="IPR006047">
    <property type="entry name" value="GH13_cat_dom"/>
</dbReference>
<dbReference type="InterPro" id="IPR013797">
    <property type="entry name" value="Maltooligo_trehalose_synth_4"/>
</dbReference>
<dbReference type="Gene3D" id="3.30.1590.10">
    <property type="entry name" value="Maltooligosyl trehalose synthase, domain 2"/>
    <property type="match status" value="1"/>
</dbReference>
<comment type="caution">
    <text evidence="2">The sequence shown here is derived from an EMBL/GenBank/DDBJ whole genome shotgun (WGS) entry which is preliminary data.</text>
</comment>
<sequence length="788" mass="84878">MTSVPISATYRLQLRGDAFTLDDARAIADYLQRLGVSHLYLSPILTAAEGSQHGYDVTDPTSVSAALGGSAALRALRAELHTRDMGLIVDIVPNHVGVADAAQNAWWWDVLKNGKDSVYADFFDIDWSAENGAGGRIAIGVLDGENDAAALAIDRSGAEPMLAFHDMRFPLAPGTADGNPLAVHDRQAYRLVNWRAGLATYRRFFAVSTLAAVRQEDPRVFDATHSQVAEWVADDIVDGIRVDHPDGLSDPAAYLARLRALLGPNRWLVIEKILGAEEPLDATLPIDGTTGYDALAELGGVFVDPSGETTLTRLVHDRTGVAADAEWLDDTESVLKRTVAQTDLAPEVRRLVAAIALDVPNSGGAVALAVATVEVLASMRVYRADYEPLAGTLTRVVGAVERRKPELAEPLSVLTRALIADGEAATRFSQVCGAVTAKAVEDCLFYRANRLVSLQEVGGDPARFGHSPNEFHLANAERANRWPMAMTTLSTHDTKRGEDVRARIGVLSQAAQEWSDFVAESEKAAPSPDPATGMFLLQNMFGVWPAGGAGVDTVPQLRERIHAYAEKAIREAGAQTTWNEVDTEFEAALHNWLDTIIDGPVGVSMTALVARLAQHGWSDSLGQKLLHLCGPGIPDIYQGTEVWEDSLVDPDNRRLVDFDSRRGLLAAAKEPPPVDGSGAAKLWVVAHALWLRRQRAESFVGGSYTPVFADGERAGHLVGFGRGRPDQAPDVIALATRHSVRLSETGWDDTALTLPDGEWSDQLSGSTHSGRTDAASLFSRLPVALLVR</sequence>
<dbReference type="GO" id="GO:0047470">
    <property type="term" value="F:(1,4)-alpha-D-glucan 1-alpha-D-glucosylmutase activity"/>
    <property type="evidence" value="ECO:0007669"/>
    <property type="project" value="UniProtKB-EC"/>
</dbReference>
<dbReference type="SUPFAM" id="SSF51445">
    <property type="entry name" value="(Trans)glycosidases"/>
    <property type="match status" value="1"/>
</dbReference>
<dbReference type="EC" id="5.4.99.15" evidence="2"/>
<dbReference type="Gene3D" id="1.10.150.200">
    <property type="entry name" value="Maltooligosyl trehalose synthase, domain 3"/>
    <property type="match status" value="1"/>
</dbReference>
<dbReference type="EMBL" id="JBIMSN010000042">
    <property type="protein sequence ID" value="MFH5228953.1"/>
    <property type="molecule type" value="Genomic_DNA"/>
</dbReference>
<dbReference type="PANTHER" id="PTHR10357:SF216">
    <property type="entry name" value="MALTOOLIGOSYL TREHALOSE SYNTHASE-RELATED"/>
    <property type="match status" value="1"/>
</dbReference>
<dbReference type="InterPro" id="IPR017853">
    <property type="entry name" value="GH"/>
</dbReference>
<accession>A0ABW7K3C8</accession>
<evidence type="ECO:0000313" key="2">
    <source>
        <dbReference type="EMBL" id="MFH5228953.1"/>
    </source>
</evidence>
<reference evidence="4 5" key="1">
    <citation type="submission" date="2024-10" db="EMBL/GenBank/DDBJ databases">
        <authorList>
            <person name="Riesco R."/>
        </authorList>
    </citation>
    <scope>NUCLEOTIDE SEQUENCE [LARGE SCALE GENOMIC DNA]</scope>
    <source>
        <strain evidence="3 4">NCIMB 15448</strain>
        <strain evidence="2 5">NCIMB 15450</strain>
    </source>
</reference>
<protein>
    <submittedName>
        <fullName evidence="2">Malto-oligosyltrehalose synthase</fullName>
        <ecNumber evidence="2">5.4.99.15</ecNumber>
    </submittedName>
</protein>
<dbReference type="InterPro" id="IPR012767">
    <property type="entry name" value="Trehalose_TreY"/>
</dbReference>
<keyword evidence="2" id="KW-0413">Isomerase</keyword>
<dbReference type="EMBL" id="JBIMSP010000004">
    <property type="protein sequence ID" value="MFH5241053.1"/>
    <property type="molecule type" value="Genomic_DNA"/>
</dbReference>
<dbReference type="CDD" id="cd11336">
    <property type="entry name" value="AmyAc_MTSase"/>
    <property type="match status" value="1"/>
</dbReference>
<proteinExistence type="predicted"/>